<dbReference type="Proteomes" id="UP000027361">
    <property type="component" value="Unassembled WGS sequence"/>
</dbReference>
<reference evidence="9 10" key="1">
    <citation type="submission" date="2014-05" db="EMBL/GenBank/DDBJ databases">
        <title>Draft genome sequence of a rare smut relative, Tilletiaria anomala UBC 951.</title>
        <authorList>
            <consortium name="DOE Joint Genome Institute"/>
            <person name="Toome M."/>
            <person name="Kuo A."/>
            <person name="Henrissat B."/>
            <person name="Lipzen A."/>
            <person name="Tritt A."/>
            <person name="Yoshinaga Y."/>
            <person name="Zane M."/>
            <person name="Barry K."/>
            <person name="Grigoriev I.V."/>
            <person name="Spatafora J.W."/>
            <person name="Aimea M.C."/>
        </authorList>
    </citation>
    <scope>NUCLEOTIDE SEQUENCE [LARGE SCALE GENOMIC DNA]</scope>
    <source>
        <strain evidence="9 10">UBC 951</strain>
    </source>
</reference>
<comment type="similarity">
    <text evidence="2 6">Belongs to the YIP1 family.</text>
</comment>
<keyword evidence="3 6" id="KW-0812">Transmembrane</keyword>
<dbReference type="PANTHER" id="PTHR21236:SF2">
    <property type="entry name" value="PROTEIN YIPF"/>
    <property type="match status" value="1"/>
</dbReference>
<keyword evidence="4 6" id="KW-1133">Transmembrane helix</keyword>
<feature type="region of interest" description="Disordered" evidence="7">
    <location>
        <begin position="1"/>
        <end position="37"/>
    </location>
</feature>
<feature type="transmembrane region" description="Helical" evidence="6">
    <location>
        <begin position="276"/>
        <end position="295"/>
    </location>
</feature>
<feature type="compositionally biased region" description="Low complexity" evidence="7">
    <location>
        <begin position="17"/>
        <end position="35"/>
    </location>
</feature>
<evidence type="ECO:0000256" key="3">
    <source>
        <dbReference type="ARBA" id="ARBA00022692"/>
    </source>
</evidence>
<keyword evidence="5 6" id="KW-0472">Membrane</keyword>
<dbReference type="HOGENOM" id="CLU_074741_3_1_1"/>
<organism evidence="9 10">
    <name type="scientific">Tilletiaria anomala (strain ATCC 24038 / CBS 436.72 / UBC 951)</name>
    <dbReference type="NCBI Taxonomy" id="1037660"/>
    <lineage>
        <taxon>Eukaryota</taxon>
        <taxon>Fungi</taxon>
        <taxon>Dikarya</taxon>
        <taxon>Basidiomycota</taxon>
        <taxon>Ustilaginomycotina</taxon>
        <taxon>Exobasidiomycetes</taxon>
        <taxon>Georgefischeriales</taxon>
        <taxon>Tilletiariaceae</taxon>
        <taxon>Tilletiaria</taxon>
    </lineage>
</organism>
<comment type="subcellular location">
    <subcellularLocation>
        <location evidence="6">Golgi apparatus membrane</location>
        <topology evidence="6">Multi-pass membrane protein</topology>
    </subcellularLocation>
    <subcellularLocation>
        <location evidence="1">Membrane</location>
        <topology evidence="1">Multi-pass membrane protein</topology>
    </subcellularLocation>
</comment>
<dbReference type="InParanoid" id="A0A066WGS1"/>
<dbReference type="OMA" id="INIGHIV"/>
<dbReference type="InterPro" id="IPR006977">
    <property type="entry name" value="Yip1_dom"/>
</dbReference>
<dbReference type="GO" id="GO:0000139">
    <property type="term" value="C:Golgi membrane"/>
    <property type="evidence" value="ECO:0007669"/>
    <property type="project" value="UniProtKB-SubCell"/>
</dbReference>
<evidence type="ECO:0000259" key="8">
    <source>
        <dbReference type="Pfam" id="PF04893"/>
    </source>
</evidence>
<dbReference type="InterPro" id="IPR045231">
    <property type="entry name" value="Yip1/4-like"/>
</dbReference>
<evidence type="ECO:0000256" key="5">
    <source>
        <dbReference type="ARBA" id="ARBA00023136"/>
    </source>
</evidence>
<evidence type="ECO:0000256" key="6">
    <source>
        <dbReference type="RuleBase" id="RU361264"/>
    </source>
</evidence>
<keyword evidence="10" id="KW-1185">Reference proteome</keyword>
<dbReference type="STRING" id="1037660.A0A066WGS1"/>
<dbReference type="Pfam" id="PF04893">
    <property type="entry name" value="Yip1"/>
    <property type="match status" value="1"/>
</dbReference>
<dbReference type="EMBL" id="JMSN01000003">
    <property type="protein sequence ID" value="KDN53197.1"/>
    <property type="molecule type" value="Genomic_DNA"/>
</dbReference>
<dbReference type="AlphaFoldDB" id="A0A066WGS1"/>
<feature type="transmembrane region" description="Helical" evidence="6">
    <location>
        <begin position="221"/>
        <end position="239"/>
    </location>
</feature>
<dbReference type="OrthoDB" id="440385at2759"/>
<name>A0A066WGS1_TILAU</name>
<dbReference type="GO" id="GO:0006888">
    <property type="term" value="P:endoplasmic reticulum to Golgi vesicle-mediated transport"/>
    <property type="evidence" value="ECO:0007669"/>
    <property type="project" value="InterPro"/>
</dbReference>
<feature type="transmembrane region" description="Helical" evidence="6">
    <location>
        <begin position="245"/>
        <end position="269"/>
    </location>
</feature>
<accession>A0A066WGS1</accession>
<gene>
    <name evidence="9" type="ORF">K437DRAFT_253208</name>
</gene>
<sequence>MSAIFDASSPYGGGGSSYDPYGPSSRSAATASSARGVGGGAGGLSNLQFYSQHSTASAAGAGGAGGHYTGSDGYNTGSNGRPSLEGNMTGAGGYEGAVGSHMMAGQMSFWSAFGTGGFPDEPGLMEELGINLTHVRSKALTVLNPFHNYSATHQRDVHMMDDADLAGPLMFCFAFGMLLLLAGKSQFGYIYGVGLMGDIAIYLLLNMMSEGGIDAYRVSSVLGYCLLPLCILSAVSIVIRLDGIFGYVLAPLFILWCSSSASGIFVSILRMSDQRFLVAYPVGLFYACFALLSVFDMDLSSSSGRRGS</sequence>
<feature type="domain" description="Yip1" evidence="8">
    <location>
        <begin position="159"/>
        <end position="291"/>
    </location>
</feature>
<dbReference type="GO" id="GO:0005802">
    <property type="term" value="C:trans-Golgi network"/>
    <property type="evidence" value="ECO:0007669"/>
    <property type="project" value="TreeGrafter"/>
</dbReference>
<evidence type="ECO:0000256" key="7">
    <source>
        <dbReference type="SAM" id="MobiDB-lite"/>
    </source>
</evidence>
<proteinExistence type="inferred from homology"/>
<dbReference type="RefSeq" id="XP_013246036.1">
    <property type="nucleotide sequence ID" value="XM_013390582.1"/>
</dbReference>
<dbReference type="PANTHER" id="PTHR21236">
    <property type="entry name" value="GOLGI MEMBRANE PROTEIN YIP1"/>
    <property type="match status" value="1"/>
</dbReference>
<protein>
    <recommendedName>
        <fullName evidence="6">Protein YIP</fullName>
    </recommendedName>
</protein>
<dbReference type="FunCoup" id="A0A066WGS1">
    <property type="interactions" value="603"/>
</dbReference>
<evidence type="ECO:0000313" key="9">
    <source>
        <dbReference type="EMBL" id="KDN53197.1"/>
    </source>
</evidence>
<evidence type="ECO:0000313" key="10">
    <source>
        <dbReference type="Proteomes" id="UP000027361"/>
    </source>
</evidence>
<dbReference type="GeneID" id="25263501"/>
<evidence type="ECO:0000256" key="1">
    <source>
        <dbReference type="ARBA" id="ARBA00004141"/>
    </source>
</evidence>
<feature type="transmembrane region" description="Helical" evidence="6">
    <location>
        <begin position="165"/>
        <end position="183"/>
    </location>
</feature>
<dbReference type="GO" id="GO:0048280">
    <property type="term" value="P:vesicle fusion with Golgi apparatus"/>
    <property type="evidence" value="ECO:0007669"/>
    <property type="project" value="TreeGrafter"/>
</dbReference>
<comment type="caution">
    <text evidence="9">The sequence shown here is derived from an EMBL/GenBank/DDBJ whole genome shotgun (WGS) entry which is preliminary data.</text>
</comment>
<evidence type="ECO:0000256" key="4">
    <source>
        <dbReference type="ARBA" id="ARBA00022989"/>
    </source>
</evidence>
<feature type="transmembrane region" description="Helical" evidence="6">
    <location>
        <begin position="189"/>
        <end position="209"/>
    </location>
</feature>
<evidence type="ECO:0000256" key="2">
    <source>
        <dbReference type="ARBA" id="ARBA00010596"/>
    </source>
</evidence>